<comment type="caution">
    <text evidence="8">Lacks conserved residue(s) required for the propagation of feature annotation.</text>
</comment>
<dbReference type="Proteomes" id="UP000076408">
    <property type="component" value="Unassembled WGS sequence"/>
</dbReference>
<keyword evidence="4 8" id="KW-1133">Transmembrane helix</keyword>
<dbReference type="PANTHER" id="PTHR21143:SF104">
    <property type="entry name" value="GUSTATORY RECEPTOR 8A-RELATED"/>
    <property type="match status" value="1"/>
</dbReference>
<dbReference type="AlphaFoldDB" id="A0A182YNA5"/>
<dbReference type="GO" id="GO:0007635">
    <property type="term" value="P:chemosensory behavior"/>
    <property type="evidence" value="ECO:0007669"/>
    <property type="project" value="TreeGrafter"/>
</dbReference>
<accession>A0A182YNA5</accession>
<dbReference type="VEuPathDB" id="VectorBase:ASTEI09941"/>
<dbReference type="PANTHER" id="PTHR21143">
    <property type="entry name" value="INVERTEBRATE GUSTATORY RECEPTOR"/>
    <property type="match status" value="1"/>
</dbReference>
<dbReference type="InterPro" id="IPR013604">
    <property type="entry name" value="7TM_chemorcpt"/>
</dbReference>
<evidence type="ECO:0000256" key="5">
    <source>
        <dbReference type="ARBA" id="ARBA00023136"/>
    </source>
</evidence>
<evidence type="ECO:0000256" key="1">
    <source>
        <dbReference type="ARBA" id="ARBA00004651"/>
    </source>
</evidence>
<keyword evidence="6 8" id="KW-0675">Receptor</keyword>
<evidence type="ECO:0000256" key="7">
    <source>
        <dbReference type="ARBA" id="ARBA00023224"/>
    </source>
</evidence>
<dbReference type="EnsemblMetazoa" id="ASTEI09941-RA">
    <property type="protein sequence ID" value="ASTEI09941-PA"/>
    <property type="gene ID" value="ASTEI09941"/>
</dbReference>
<feature type="transmembrane region" description="Helical" evidence="8">
    <location>
        <begin position="255"/>
        <end position="283"/>
    </location>
</feature>
<feature type="transmembrane region" description="Helical" evidence="8">
    <location>
        <begin position="56"/>
        <end position="76"/>
    </location>
</feature>
<dbReference type="VEuPathDB" id="VectorBase:ASTE005724"/>
<dbReference type="GO" id="GO:0030425">
    <property type="term" value="C:dendrite"/>
    <property type="evidence" value="ECO:0007669"/>
    <property type="project" value="TreeGrafter"/>
</dbReference>
<comment type="similarity">
    <text evidence="8">Belongs to the insect chemoreceptor superfamily. Gustatory receptor (GR) family.</text>
</comment>
<feature type="transmembrane region" description="Helical" evidence="8">
    <location>
        <begin position="96"/>
        <end position="114"/>
    </location>
</feature>
<evidence type="ECO:0000256" key="8">
    <source>
        <dbReference type="RuleBase" id="RU363108"/>
    </source>
</evidence>
<evidence type="ECO:0000313" key="9">
    <source>
        <dbReference type="EnsemblMetazoa" id="ASTEI09941-PA"/>
    </source>
</evidence>
<dbReference type="GO" id="GO:0043025">
    <property type="term" value="C:neuronal cell body"/>
    <property type="evidence" value="ECO:0007669"/>
    <property type="project" value="TreeGrafter"/>
</dbReference>
<evidence type="ECO:0000256" key="4">
    <source>
        <dbReference type="ARBA" id="ARBA00022989"/>
    </source>
</evidence>
<comment type="function">
    <text evidence="8">Gustatory receptor which mediates acceptance or avoidance behavior, depending on its substrates.</text>
</comment>
<reference evidence="10" key="1">
    <citation type="journal article" date="2014" name="Genome Biol.">
        <title>Genome analysis of a major urban malaria vector mosquito, Anopheles stephensi.</title>
        <authorList>
            <person name="Jiang X."/>
            <person name="Peery A."/>
            <person name="Hall A.B."/>
            <person name="Sharma A."/>
            <person name="Chen X.G."/>
            <person name="Waterhouse R.M."/>
            <person name="Komissarov A."/>
            <person name="Riehle M.M."/>
            <person name="Shouche Y."/>
            <person name="Sharakhova M.V."/>
            <person name="Lawson D."/>
            <person name="Pakpour N."/>
            <person name="Arensburger P."/>
            <person name="Davidson V.L."/>
            <person name="Eiglmeier K."/>
            <person name="Emrich S."/>
            <person name="George P."/>
            <person name="Kennedy R.C."/>
            <person name="Mane S.P."/>
            <person name="Maslen G."/>
            <person name="Oringanje C."/>
            <person name="Qi Y."/>
            <person name="Settlage R."/>
            <person name="Tojo M."/>
            <person name="Tubio J.M."/>
            <person name="Unger M.F."/>
            <person name="Wang B."/>
            <person name="Vernick K.D."/>
            <person name="Ribeiro J.M."/>
            <person name="James A.A."/>
            <person name="Michel K."/>
            <person name="Riehle M.A."/>
            <person name="Luckhart S."/>
            <person name="Sharakhov I.V."/>
            <person name="Tu Z."/>
        </authorList>
    </citation>
    <scope>NUCLEOTIDE SEQUENCE [LARGE SCALE GENOMIC DNA]</scope>
    <source>
        <strain evidence="10">Indian</strain>
    </source>
</reference>
<dbReference type="VEuPathDB" id="VectorBase:ASTEI20_040314"/>
<evidence type="ECO:0000313" key="10">
    <source>
        <dbReference type="Proteomes" id="UP000076408"/>
    </source>
</evidence>
<evidence type="ECO:0000256" key="6">
    <source>
        <dbReference type="ARBA" id="ARBA00023170"/>
    </source>
</evidence>
<keyword evidence="10" id="KW-1185">Reference proteome</keyword>
<feature type="transmembrane region" description="Helical" evidence="8">
    <location>
        <begin position="144"/>
        <end position="167"/>
    </location>
</feature>
<keyword evidence="5 8" id="KW-0472">Membrane</keyword>
<dbReference type="GO" id="GO:0007165">
    <property type="term" value="P:signal transduction"/>
    <property type="evidence" value="ECO:0007669"/>
    <property type="project" value="UniProtKB-KW"/>
</dbReference>
<keyword evidence="2 8" id="KW-1003">Cell membrane</keyword>
<keyword evidence="3 8" id="KW-0812">Transmembrane</keyword>
<reference evidence="9" key="2">
    <citation type="submission" date="2020-05" db="UniProtKB">
        <authorList>
            <consortium name="EnsemblMetazoa"/>
        </authorList>
    </citation>
    <scope>IDENTIFICATION</scope>
    <source>
        <strain evidence="9">Indian</strain>
    </source>
</reference>
<evidence type="ECO:0000256" key="3">
    <source>
        <dbReference type="ARBA" id="ARBA00022692"/>
    </source>
</evidence>
<dbReference type="GO" id="GO:0008049">
    <property type="term" value="P:male courtship behavior"/>
    <property type="evidence" value="ECO:0007669"/>
    <property type="project" value="TreeGrafter"/>
</dbReference>
<dbReference type="STRING" id="30069.A0A182YNA5"/>
<keyword evidence="7 8" id="KW-0807">Transducer</keyword>
<sequence length="392" mass="45563">MDAIGFVNSRKYTVRWWPEVNDHIQSISSIWNTAKIFGTHTLPFNPPTDKPTNRELILASALTVLRIYMIYVIFTTDSWNLLFTSSSQYVENGLDILLKIPIAMVVCIPWIMLVRKPQIARLSHDFIIFDKLMTKFKYQNNYQFFHIIATIFAVIDILIPLAILAAIRGFNFWFVHFLVLGFVGFSWSGGLLFNTTFNILLFHILYRMEVVNDLLRDILHSDRSQSSKEATLEQIKTIMRMHDKLGDIANNCSRCFAISIVLTMLHVLVSQLFTVFAFVRVLFYHYDANELKDCIFYIIGTTSYCMMPISTIWMAGDIKKRTVVTWKLIHRIINTTEAMEVEDLLQQFSEQMNHRSPSIDFRLFDVDWPLLVQACSEAATYLIIMIQFGTKQ</sequence>
<comment type="subcellular location">
    <subcellularLocation>
        <location evidence="1 8">Cell membrane</location>
        <topology evidence="1 8">Multi-pass membrane protein</topology>
    </subcellularLocation>
</comment>
<proteinExistence type="inferred from homology"/>
<name>A0A182YNA5_ANOST</name>
<protein>
    <recommendedName>
        <fullName evidence="8">Gustatory receptor</fullName>
    </recommendedName>
</protein>
<feature type="transmembrane region" description="Helical" evidence="8">
    <location>
        <begin position="295"/>
        <end position="315"/>
    </location>
</feature>
<dbReference type="GO" id="GO:0050909">
    <property type="term" value="P:sensory perception of taste"/>
    <property type="evidence" value="ECO:0007669"/>
    <property type="project" value="InterPro"/>
</dbReference>
<dbReference type="GO" id="GO:0030424">
    <property type="term" value="C:axon"/>
    <property type="evidence" value="ECO:0007669"/>
    <property type="project" value="TreeGrafter"/>
</dbReference>
<evidence type="ECO:0000256" key="2">
    <source>
        <dbReference type="ARBA" id="ARBA00022475"/>
    </source>
</evidence>
<dbReference type="Pfam" id="PF08395">
    <property type="entry name" value="7tm_7"/>
    <property type="match status" value="1"/>
</dbReference>
<feature type="transmembrane region" description="Helical" evidence="8">
    <location>
        <begin position="173"/>
        <end position="206"/>
    </location>
</feature>
<organism evidence="9 10">
    <name type="scientific">Anopheles stephensi</name>
    <name type="common">Indo-Pakistan malaria mosquito</name>
    <dbReference type="NCBI Taxonomy" id="30069"/>
    <lineage>
        <taxon>Eukaryota</taxon>
        <taxon>Metazoa</taxon>
        <taxon>Ecdysozoa</taxon>
        <taxon>Arthropoda</taxon>
        <taxon>Hexapoda</taxon>
        <taxon>Insecta</taxon>
        <taxon>Pterygota</taxon>
        <taxon>Neoptera</taxon>
        <taxon>Endopterygota</taxon>
        <taxon>Diptera</taxon>
        <taxon>Nematocera</taxon>
        <taxon>Culicoidea</taxon>
        <taxon>Culicidae</taxon>
        <taxon>Anophelinae</taxon>
        <taxon>Anopheles</taxon>
    </lineage>
</organism>
<dbReference type="GO" id="GO:0005886">
    <property type="term" value="C:plasma membrane"/>
    <property type="evidence" value="ECO:0007669"/>
    <property type="project" value="UniProtKB-SubCell"/>
</dbReference>
<dbReference type="OMA" id="HRIINTT"/>